<evidence type="ECO:0000313" key="11">
    <source>
        <dbReference type="EMBL" id="CCG85883.1"/>
    </source>
</evidence>
<organism evidence="11 12">
    <name type="scientific">Erwinia piriflorinigrans CFBP 5888</name>
    <dbReference type="NCBI Taxonomy" id="1161919"/>
    <lineage>
        <taxon>Bacteria</taxon>
        <taxon>Pseudomonadati</taxon>
        <taxon>Pseudomonadota</taxon>
        <taxon>Gammaproteobacteria</taxon>
        <taxon>Enterobacterales</taxon>
        <taxon>Erwiniaceae</taxon>
        <taxon>Erwinia</taxon>
    </lineage>
</organism>
<keyword evidence="8 10" id="KW-1133">Transmembrane helix</keyword>
<feature type="transmembrane region" description="Helical" evidence="10">
    <location>
        <begin position="37"/>
        <end position="56"/>
    </location>
</feature>
<accession>V5Z4J4</accession>
<dbReference type="OrthoDB" id="71834at2"/>
<dbReference type="NCBIfam" id="NF007934">
    <property type="entry name" value="PRK10650.1"/>
    <property type="match status" value="1"/>
</dbReference>
<dbReference type="GO" id="GO:0015606">
    <property type="term" value="F:spermidine transmembrane transporter activity"/>
    <property type="evidence" value="ECO:0007669"/>
    <property type="project" value="UniProtKB-UniRule"/>
</dbReference>
<dbReference type="EMBL" id="CAHS01000006">
    <property type="protein sequence ID" value="CCG85883.1"/>
    <property type="molecule type" value="Genomic_DNA"/>
</dbReference>
<dbReference type="Proteomes" id="UP000018217">
    <property type="component" value="Unassembled WGS sequence"/>
</dbReference>
<evidence type="ECO:0000256" key="3">
    <source>
        <dbReference type="ARBA" id="ARBA00021114"/>
    </source>
</evidence>
<dbReference type="HAMAP" id="MF_01597">
    <property type="entry name" value="MdtI"/>
    <property type="match status" value="1"/>
</dbReference>
<dbReference type="STRING" id="1161919.EPIR_0518"/>
<evidence type="ECO:0000256" key="8">
    <source>
        <dbReference type="ARBA" id="ARBA00022989"/>
    </source>
</evidence>
<dbReference type="GO" id="GO:0015220">
    <property type="term" value="F:choline transmembrane transporter activity"/>
    <property type="evidence" value="ECO:0007669"/>
    <property type="project" value="TreeGrafter"/>
</dbReference>
<evidence type="ECO:0000256" key="5">
    <source>
        <dbReference type="ARBA" id="ARBA00022475"/>
    </source>
</evidence>
<dbReference type="RefSeq" id="WP_023653724.1">
    <property type="nucleotide sequence ID" value="NZ_CAHS01000006.1"/>
</dbReference>
<evidence type="ECO:0000256" key="2">
    <source>
        <dbReference type="ARBA" id="ARBA00011359"/>
    </source>
</evidence>
<dbReference type="AlphaFoldDB" id="V5Z4J4"/>
<evidence type="ECO:0000256" key="6">
    <source>
        <dbReference type="ARBA" id="ARBA00022519"/>
    </source>
</evidence>
<dbReference type="PANTHER" id="PTHR30561">
    <property type="entry name" value="SMR FAMILY PROTON-DEPENDENT DRUG EFFLUX TRANSPORTER SUGE"/>
    <property type="match status" value="1"/>
</dbReference>
<comment type="function">
    <text evidence="10">Catalyzes the excretion of spermidine.</text>
</comment>
<evidence type="ECO:0000256" key="9">
    <source>
        <dbReference type="ARBA" id="ARBA00023136"/>
    </source>
</evidence>
<comment type="similarity">
    <text evidence="10">Belongs to the drug/metabolite transporter (DMT) superfamily. Small multidrug resistance (SMR) (TC 2.A.7.1) family. MdtI subfamily.</text>
</comment>
<feature type="transmembrane region" description="Helical" evidence="10">
    <location>
        <begin position="6"/>
        <end position="25"/>
    </location>
</feature>
<comment type="caution">
    <text evidence="11">The sequence shown here is derived from an EMBL/GenBank/DDBJ whole genome shotgun (WGS) entry which is preliminary data.</text>
</comment>
<dbReference type="InterPro" id="IPR000390">
    <property type="entry name" value="Small_drug/metabolite_transptr"/>
</dbReference>
<reference evidence="11 12" key="1">
    <citation type="journal article" date="2013" name="Syst. Appl. Microbiol.">
        <title>Phylogenetic position and virulence apparatus of the pear flower necrosis pathogen Erwinia piriflorinigrans CFBP 5888T as assessed by comparative genomics.</title>
        <authorList>
            <person name="Smits T.H."/>
            <person name="Rezzonico F."/>
            <person name="Lopez M.M."/>
            <person name="Blom J."/>
            <person name="Goesmann A."/>
            <person name="Frey J.E."/>
            <person name="Duffy B."/>
        </authorList>
    </citation>
    <scope>NUCLEOTIDE SEQUENCE [LARGE SCALE GENOMIC DNA]</scope>
    <source>
        <strain evidence="12">CFBP5888</strain>
    </source>
</reference>
<feature type="transmembrane region" description="Helical" evidence="10">
    <location>
        <begin position="91"/>
        <end position="108"/>
    </location>
</feature>
<keyword evidence="9 10" id="KW-0472">Membrane</keyword>
<dbReference type="InterPro" id="IPR037185">
    <property type="entry name" value="EmrE-like"/>
</dbReference>
<comment type="subunit">
    <text evidence="2 10">Forms a complex with MdtJ.</text>
</comment>
<evidence type="ECO:0000313" key="12">
    <source>
        <dbReference type="Proteomes" id="UP000018217"/>
    </source>
</evidence>
<evidence type="ECO:0000256" key="4">
    <source>
        <dbReference type="ARBA" id="ARBA00022448"/>
    </source>
</evidence>
<keyword evidence="6" id="KW-0997">Cell inner membrane</keyword>
<dbReference type="Pfam" id="PF00893">
    <property type="entry name" value="Multi_Drug_Res"/>
    <property type="match status" value="1"/>
</dbReference>
<keyword evidence="4 10" id="KW-0813">Transport</keyword>
<dbReference type="InterPro" id="IPR023737">
    <property type="entry name" value="Spermidine_export_MdtI"/>
</dbReference>
<dbReference type="GO" id="GO:0015199">
    <property type="term" value="F:amino-acid betaine transmembrane transporter activity"/>
    <property type="evidence" value="ECO:0007669"/>
    <property type="project" value="TreeGrafter"/>
</dbReference>
<dbReference type="GO" id="GO:1990961">
    <property type="term" value="P:xenobiotic detoxification by transmembrane export across the plasma membrane"/>
    <property type="evidence" value="ECO:0007669"/>
    <property type="project" value="UniProtKB-ARBA"/>
</dbReference>
<evidence type="ECO:0000256" key="7">
    <source>
        <dbReference type="ARBA" id="ARBA00022692"/>
    </source>
</evidence>
<comment type="subcellular location">
    <subcellularLocation>
        <location evidence="1">Cell inner membrane</location>
        <topology evidence="1">Multi-pass membrane protein</topology>
    </subcellularLocation>
    <subcellularLocation>
        <location evidence="10">Cell membrane</location>
        <topology evidence="10">Multi-pass membrane protein</topology>
    </subcellularLocation>
</comment>
<dbReference type="PANTHER" id="PTHR30561:SF6">
    <property type="entry name" value="SPERMIDINE EXPORT PROTEIN MDTI"/>
    <property type="match status" value="1"/>
</dbReference>
<keyword evidence="7 10" id="KW-0812">Transmembrane</keyword>
<dbReference type="FunFam" id="1.10.3730.20:FF:000001">
    <property type="entry name" value="Quaternary ammonium compound resistance transporter SugE"/>
    <property type="match status" value="1"/>
</dbReference>
<dbReference type="GO" id="GO:0005886">
    <property type="term" value="C:plasma membrane"/>
    <property type="evidence" value="ECO:0007669"/>
    <property type="project" value="UniProtKB-SubCell"/>
</dbReference>
<name>V5Z4J4_9GAMM</name>
<keyword evidence="5 10" id="KW-1003">Cell membrane</keyword>
<gene>
    <name evidence="10 11" type="primary">mdtI</name>
    <name evidence="11" type="ORF">EPIR_0518</name>
</gene>
<protein>
    <recommendedName>
        <fullName evidence="3 10">Spermidine export protein MdtI</fullName>
    </recommendedName>
</protein>
<proteinExistence type="inferred from homology"/>
<feature type="transmembrane region" description="Helical" evidence="10">
    <location>
        <begin position="62"/>
        <end position="84"/>
    </location>
</feature>
<dbReference type="Gene3D" id="1.10.3730.20">
    <property type="match status" value="1"/>
</dbReference>
<dbReference type="GO" id="GO:0031460">
    <property type="term" value="P:glycine betaine transport"/>
    <property type="evidence" value="ECO:0007669"/>
    <property type="project" value="TreeGrafter"/>
</dbReference>
<dbReference type="InterPro" id="IPR045324">
    <property type="entry name" value="Small_multidrug_res"/>
</dbReference>
<dbReference type="GO" id="GO:0015297">
    <property type="term" value="F:antiporter activity"/>
    <property type="evidence" value="ECO:0007669"/>
    <property type="project" value="TreeGrafter"/>
</dbReference>
<sequence>MSAFEWIHAAWLIAAVILEIVANIFLKLSNGFQRKVYGLMSLLAVLAAFSALSQAVEGIDLSVAYALWGGFGIIATIAAGWILFDQRLSRRGWAGVLLLLIGMVIIKLA</sequence>
<keyword evidence="12" id="KW-1185">Reference proteome</keyword>
<evidence type="ECO:0000256" key="1">
    <source>
        <dbReference type="ARBA" id="ARBA00004429"/>
    </source>
</evidence>
<evidence type="ECO:0000256" key="10">
    <source>
        <dbReference type="HAMAP-Rule" id="MF_01597"/>
    </source>
</evidence>
<dbReference type="SUPFAM" id="SSF103481">
    <property type="entry name" value="Multidrug resistance efflux transporter EmrE"/>
    <property type="match status" value="1"/>
</dbReference>